<protein>
    <submittedName>
        <fullName evidence="3">Uncharacterized protein</fullName>
    </submittedName>
</protein>
<dbReference type="RefSeq" id="WP_380672089.1">
    <property type="nucleotide sequence ID" value="NZ_JBHTCJ010000015.1"/>
</dbReference>
<name>A0ABW2LPB0_9PSEU</name>
<dbReference type="Proteomes" id="UP001596504">
    <property type="component" value="Unassembled WGS sequence"/>
</dbReference>
<keyword evidence="4" id="KW-1185">Reference proteome</keyword>
<dbReference type="EMBL" id="JBHTCJ010000015">
    <property type="protein sequence ID" value="MFC7344369.1"/>
    <property type="molecule type" value="Genomic_DNA"/>
</dbReference>
<evidence type="ECO:0000256" key="2">
    <source>
        <dbReference type="SAM" id="Phobius"/>
    </source>
</evidence>
<comment type="caution">
    <text evidence="3">The sequence shown here is derived from an EMBL/GenBank/DDBJ whole genome shotgun (WGS) entry which is preliminary data.</text>
</comment>
<evidence type="ECO:0000313" key="4">
    <source>
        <dbReference type="Proteomes" id="UP001596504"/>
    </source>
</evidence>
<accession>A0ABW2LPB0</accession>
<keyword evidence="2" id="KW-0812">Transmembrane</keyword>
<feature type="region of interest" description="Disordered" evidence="1">
    <location>
        <begin position="89"/>
        <end position="135"/>
    </location>
</feature>
<evidence type="ECO:0000256" key="1">
    <source>
        <dbReference type="SAM" id="MobiDB-lite"/>
    </source>
</evidence>
<organism evidence="3 4">
    <name type="scientific">Saccharopolyspora griseoalba</name>
    <dbReference type="NCBI Taxonomy" id="1431848"/>
    <lineage>
        <taxon>Bacteria</taxon>
        <taxon>Bacillati</taxon>
        <taxon>Actinomycetota</taxon>
        <taxon>Actinomycetes</taxon>
        <taxon>Pseudonocardiales</taxon>
        <taxon>Pseudonocardiaceae</taxon>
        <taxon>Saccharopolyspora</taxon>
    </lineage>
</organism>
<gene>
    <name evidence="3" type="ORF">ACFQRI_23415</name>
</gene>
<evidence type="ECO:0000313" key="3">
    <source>
        <dbReference type="EMBL" id="MFC7344369.1"/>
    </source>
</evidence>
<feature type="compositionally biased region" description="Low complexity" evidence="1">
    <location>
        <begin position="89"/>
        <end position="106"/>
    </location>
</feature>
<feature type="transmembrane region" description="Helical" evidence="2">
    <location>
        <begin position="63"/>
        <end position="83"/>
    </location>
</feature>
<reference evidence="4" key="1">
    <citation type="journal article" date="2019" name="Int. J. Syst. Evol. Microbiol.">
        <title>The Global Catalogue of Microorganisms (GCM) 10K type strain sequencing project: providing services to taxonomists for standard genome sequencing and annotation.</title>
        <authorList>
            <consortium name="The Broad Institute Genomics Platform"/>
            <consortium name="The Broad Institute Genome Sequencing Center for Infectious Disease"/>
            <person name="Wu L."/>
            <person name="Ma J."/>
        </authorList>
    </citation>
    <scope>NUCLEOTIDE SEQUENCE [LARGE SCALE GENOMIC DNA]</scope>
    <source>
        <strain evidence="4">WLHS5</strain>
    </source>
</reference>
<sequence>MGDGGAVARVDLRSWEVEDGAPTADPLATGLFVFSGAASAFGVVLVVPQLVTLADGRTWAHGTYAGFALVLLSANAGVCHRVLRRRFGARSSSSCASCSKSSPRRAPGAGSGWLGRTRERSRPSAVGPASGSATT</sequence>
<keyword evidence="2" id="KW-0472">Membrane</keyword>
<keyword evidence="2" id="KW-1133">Transmembrane helix</keyword>
<feature type="transmembrane region" description="Helical" evidence="2">
    <location>
        <begin position="31"/>
        <end position="51"/>
    </location>
</feature>
<proteinExistence type="predicted"/>